<dbReference type="InterPro" id="IPR050251">
    <property type="entry name" value="HpcH-HpaI_aldolase"/>
</dbReference>
<evidence type="ECO:0000256" key="1">
    <source>
        <dbReference type="ARBA" id="ARBA00005568"/>
    </source>
</evidence>
<dbReference type="Pfam" id="PF03328">
    <property type="entry name" value="HpcH_HpaI"/>
    <property type="match status" value="1"/>
</dbReference>
<gene>
    <name evidence="5" type="ORF">QO011_007039</name>
</gene>
<dbReference type="Gene3D" id="3.20.20.60">
    <property type="entry name" value="Phosphoenolpyruvate-binding domains"/>
    <property type="match status" value="1"/>
</dbReference>
<organism evidence="5 6">
    <name type="scientific">Labrys wisconsinensis</name>
    <dbReference type="NCBI Taxonomy" id="425677"/>
    <lineage>
        <taxon>Bacteria</taxon>
        <taxon>Pseudomonadati</taxon>
        <taxon>Pseudomonadota</taxon>
        <taxon>Alphaproteobacteria</taxon>
        <taxon>Hyphomicrobiales</taxon>
        <taxon>Xanthobacteraceae</taxon>
        <taxon>Labrys</taxon>
    </lineage>
</organism>
<feature type="domain" description="HpcH/HpaI aldolase/citrate lyase" evidence="4">
    <location>
        <begin position="17"/>
        <end position="223"/>
    </location>
</feature>
<dbReference type="InterPro" id="IPR005000">
    <property type="entry name" value="Aldolase/citrate-lyase_domain"/>
</dbReference>
<keyword evidence="2" id="KW-0479">Metal-binding</keyword>
<dbReference type="InterPro" id="IPR015813">
    <property type="entry name" value="Pyrv/PenolPyrv_kinase-like_dom"/>
</dbReference>
<proteinExistence type="inferred from homology"/>
<name>A0ABU0JK71_9HYPH</name>
<dbReference type="EMBL" id="JAUSVX010000019">
    <property type="protein sequence ID" value="MDQ0474000.1"/>
    <property type="molecule type" value="Genomic_DNA"/>
</dbReference>
<keyword evidence="3" id="KW-0456">Lyase</keyword>
<evidence type="ECO:0000313" key="6">
    <source>
        <dbReference type="Proteomes" id="UP001242480"/>
    </source>
</evidence>
<dbReference type="PANTHER" id="PTHR30502">
    <property type="entry name" value="2-KETO-3-DEOXY-L-RHAMNONATE ALDOLASE"/>
    <property type="match status" value="1"/>
</dbReference>
<dbReference type="Proteomes" id="UP001242480">
    <property type="component" value="Unassembled WGS sequence"/>
</dbReference>
<reference evidence="5 6" key="1">
    <citation type="submission" date="2023-07" db="EMBL/GenBank/DDBJ databases">
        <title>Genomic Encyclopedia of Type Strains, Phase IV (KMG-IV): sequencing the most valuable type-strain genomes for metagenomic binning, comparative biology and taxonomic classification.</title>
        <authorList>
            <person name="Goeker M."/>
        </authorList>
    </citation>
    <scope>NUCLEOTIDE SEQUENCE [LARGE SCALE GENOMIC DNA]</scope>
    <source>
        <strain evidence="5 6">DSM 19619</strain>
    </source>
</reference>
<protein>
    <submittedName>
        <fullName evidence="5">2-keto-3-deoxy-L-rhamnonate aldolase RhmA</fullName>
    </submittedName>
</protein>
<keyword evidence="6" id="KW-1185">Reference proteome</keyword>
<evidence type="ECO:0000256" key="3">
    <source>
        <dbReference type="ARBA" id="ARBA00023239"/>
    </source>
</evidence>
<evidence type="ECO:0000259" key="4">
    <source>
        <dbReference type="Pfam" id="PF03328"/>
    </source>
</evidence>
<accession>A0ABU0JK71</accession>
<dbReference type="RefSeq" id="WP_307282879.1">
    <property type="nucleotide sequence ID" value="NZ_JAUSVX010000019.1"/>
</dbReference>
<comment type="similarity">
    <text evidence="1">Belongs to the HpcH/HpaI aldolase family.</text>
</comment>
<sequence>MTVPLKQRLAARDLLVGTWVKTPSAIVAEVLAGTGLDLLCLDAEHAPFDRGDLDAAVLACRALAMPVLVRVPSAAPETILNALDLGATGVVVPHVVDGASAATIARAAHYGPGGRGYAGSSRAANYTRTKMPQHLAASRAATVVVAQIEDAEAVEAIEAIAAEPGLDCLFIGRADLAVSYGAASAADPVVIAAAERICAAGLGAGRAVGMFVPDLAEVPRWRGLGVSLFLLESDHTFLIRGAAALAAAVRAPA</sequence>
<dbReference type="PANTHER" id="PTHR30502:SF0">
    <property type="entry name" value="PHOSPHOENOLPYRUVATE CARBOXYLASE FAMILY PROTEIN"/>
    <property type="match status" value="1"/>
</dbReference>
<comment type="caution">
    <text evidence="5">The sequence shown here is derived from an EMBL/GenBank/DDBJ whole genome shotgun (WGS) entry which is preliminary data.</text>
</comment>
<dbReference type="SUPFAM" id="SSF51621">
    <property type="entry name" value="Phosphoenolpyruvate/pyruvate domain"/>
    <property type="match status" value="1"/>
</dbReference>
<evidence type="ECO:0000313" key="5">
    <source>
        <dbReference type="EMBL" id="MDQ0474000.1"/>
    </source>
</evidence>
<evidence type="ECO:0000256" key="2">
    <source>
        <dbReference type="ARBA" id="ARBA00022723"/>
    </source>
</evidence>
<dbReference type="InterPro" id="IPR040442">
    <property type="entry name" value="Pyrv_kinase-like_dom_sf"/>
</dbReference>